<feature type="transmembrane region" description="Helical" evidence="7">
    <location>
        <begin position="7"/>
        <end position="25"/>
    </location>
</feature>
<evidence type="ECO:0000313" key="10">
    <source>
        <dbReference type="Proteomes" id="UP000051568"/>
    </source>
</evidence>
<dbReference type="PRINTS" id="PR01837">
    <property type="entry name" value="MGTCSAPBPROT"/>
</dbReference>
<name>A0A0R2IMH4_9LACO</name>
<organism evidence="9 10">
    <name type="scientific">Pediococcus cellicola</name>
    <dbReference type="NCBI Taxonomy" id="319652"/>
    <lineage>
        <taxon>Bacteria</taxon>
        <taxon>Bacillati</taxon>
        <taxon>Bacillota</taxon>
        <taxon>Bacilli</taxon>
        <taxon>Lactobacillales</taxon>
        <taxon>Lactobacillaceae</taxon>
        <taxon>Pediococcus</taxon>
    </lineage>
</organism>
<dbReference type="Proteomes" id="UP000051568">
    <property type="component" value="Unassembled WGS sequence"/>
</dbReference>
<keyword evidence="3" id="KW-1003">Cell membrane</keyword>
<keyword evidence="6 7" id="KW-0472">Membrane</keyword>
<dbReference type="Pfam" id="PF02308">
    <property type="entry name" value="MgtC"/>
    <property type="match status" value="1"/>
</dbReference>
<evidence type="ECO:0000256" key="6">
    <source>
        <dbReference type="ARBA" id="ARBA00023136"/>
    </source>
</evidence>
<dbReference type="InterPro" id="IPR049177">
    <property type="entry name" value="MgtC_SapB_SrpB_YhiD_N"/>
</dbReference>
<sequence length="222" mass="23874">MTAATQLDLILRVLIAGGCGFAIGYERDARAKTAGLRTHIIIAVGAALMMIVSKYGFADLLGNKGIELDPSRIAAQIVSGIGFIGAGTIIVRHEDVNGLTTATGLWTTAGIGMAIGAHMYVVGIISALLVLGTQVMLHRNLSWLRLPNTNEVRMRVKPGDHNISTIQNKLQAQDIEVTSMHVRKADTADIVHMAIQSSKNFDMAKLTAILETVPEIIDMEIY</sequence>
<comment type="caution">
    <text evidence="9">The sequence shown here is derived from an EMBL/GenBank/DDBJ whole genome shotgun (WGS) entry which is preliminary data.</text>
</comment>
<evidence type="ECO:0000256" key="5">
    <source>
        <dbReference type="ARBA" id="ARBA00022989"/>
    </source>
</evidence>
<dbReference type="OrthoDB" id="9811198at2"/>
<accession>A0A0R2IMH4</accession>
<evidence type="ECO:0000313" key="9">
    <source>
        <dbReference type="EMBL" id="KRN66191.1"/>
    </source>
</evidence>
<dbReference type="PANTHER" id="PTHR33778">
    <property type="entry name" value="PROTEIN MGTC"/>
    <property type="match status" value="1"/>
</dbReference>
<gene>
    <name evidence="9" type="ORF">IV80_GL001438</name>
</gene>
<keyword evidence="5 7" id="KW-1133">Transmembrane helix</keyword>
<dbReference type="PANTHER" id="PTHR33778:SF1">
    <property type="entry name" value="MAGNESIUM TRANSPORTER YHID-RELATED"/>
    <property type="match status" value="1"/>
</dbReference>
<keyword evidence="10" id="KW-1185">Reference proteome</keyword>
<evidence type="ECO:0000259" key="8">
    <source>
        <dbReference type="Pfam" id="PF02308"/>
    </source>
</evidence>
<dbReference type="AlphaFoldDB" id="A0A0R2IMH4"/>
<proteinExistence type="inferred from homology"/>
<evidence type="ECO:0000256" key="7">
    <source>
        <dbReference type="SAM" id="Phobius"/>
    </source>
</evidence>
<feature type="transmembrane region" description="Helical" evidence="7">
    <location>
        <begin position="73"/>
        <end position="91"/>
    </location>
</feature>
<dbReference type="EMBL" id="JQBR01000005">
    <property type="protein sequence ID" value="KRN66191.1"/>
    <property type="molecule type" value="Genomic_DNA"/>
</dbReference>
<comment type="similarity">
    <text evidence="2">Belongs to the MgtC/SapB family.</text>
</comment>
<reference evidence="9 10" key="1">
    <citation type="journal article" date="2015" name="Genome Announc.">
        <title>Expanding the biotechnology potential of lactobacilli through comparative genomics of 213 strains and associated genera.</title>
        <authorList>
            <person name="Sun Z."/>
            <person name="Harris H.M."/>
            <person name="McCann A."/>
            <person name="Guo C."/>
            <person name="Argimon S."/>
            <person name="Zhang W."/>
            <person name="Yang X."/>
            <person name="Jeffery I.B."/>
            <person name="Cooney J.C."/>
            <person name="Kagawa T.F."/>
            <person name="Liu W."/>
            <person name="Song Y."/>
            <person name="Salvetti E."/>
            <person name="Wrobel A."/>
            <person name="Rasinkangas P."/>
            <person name="Parkhill J."/>
            <person name="Rea M.C."/>
            <person name="O'Sullivan O."/>
            <person name="Ritari J."/>
            <person name="Douillard F.P."/>
            <person name="Paul Ross R."/>
            <person name="Yang R."/>
            <person name="Briner A.E."/>
            <person name="Felis G.E."/>
            <person name="de Vos W.M."/>
            <person name="Barrangou R."/>
            <person name="Klaenhammer T.R."/>
            <person name="Caufield P.W."/>
            <person name="Cui Y."/>
            <person name="Zhang H."/>
            <person name="O'Toole P.W."/>
        </authorList>
    </citation>
    <scope>NUCLEOTIDE SEQUENCE [LARGE SCALE GENOMIC DNA]</scope>
    <source>
        <strain evidence="9 10">DSM 17757</strain>
    </source>
</reference>
<dbReference type="PATRIC" id="fig|319652.3.peg.1454"/>
<dbReference type="GO" id="GO:0005886">
    <property type="term" value="C:plasma membrane"/>
    <property type="evidence" value="ECO:0007669"/>
    <property type="project" value="UniProtKB-SubCell"/>
</dbReference>
<evidence type="ECO:0000256" key="1">
    <source>
        <dbReference type="ARBA" id="ARBA00004651"/>
    </source>
</evidence>
<dbReference type="STRING" id="319652.IV80_GL001438"/>
<feature type="transmembrane region" description="Helical" evidence="7">
    <location>
        <begin position="40"/>
        <end position="61"/>
    </location>
</feature>
<comment type="subcellular location">
    <subcellularLocation>
        <location evidence="1">Cell membrane</location>
        <topology evidence="1">Multi-pass membrane protein</topology>
    </subcellularLocation>
</comment>
<dbReference type="RefSeq" id="WP_057750813.1">
    <property type="nucleotide sequence ID" value="NZ_BJVH01000005.1"/>
</dbReference>
<keyword evidence="4 7" id="KW-0812">Transmembrane</keyword>
<evidence type="ECO:0000256" key="4">
    <source>
        <dbReference type="ARBA" id="ARBA00022692"/>
    </source>
</evidence>
<evidence type="ECO:0000256" key="3">
    <source>
        <dbReference type="ARBA" id="ARBA00022475"/>
    </source>
</evidence>
<protein>
    <recommendedName>
        <fullName evidence="8">MgtC/SapB/SrpB/YhiD N-terminal domain-containing protein</fullName>
    </recommendedName>
</protein>
<evidence type="ECO:0000256" key="2">
    <source>
        <dbReference type="ARBA" id="ARBA00009298"/>
    </source>
</evidence>
<feature type="domain" description="MgtC/SapB/SrpB/YhiD N-terminal" evidence="8">
    <location>
        <begin position="14"/>
        <end position="138"/>
    </location>
</feature>
<feature type="transmembrane region" description="Helical" evidence="7">
    <location>
        <begin position="111"/>
        <end position="131"/>
    </location>
</feature>
<dbReference type="InterPro" id="IPR003416">
    <property type="entry name" value="MgtC/SapB/SrpB/YhiD_fam"/>
</dbReference>